<keyword evidence="1" id="KW-1133">Transmembrane helix</keyword>
<evidence type="ECO:0008006" key="4">
    <source>
        <dbReference type="Google" id="ProtNLM"/>
    </source>
</evidence>
<keyword evidence="3" id="KW-1185">Reference proteome</keyword>
<keyword evidence="1" id="KW-0812">Transmembrane</keyword>
<protein>
    <recommendedName>
        <fullName evidence="4">Cell wall polymerase</fullName>
    </recommendedName>
</protein>
<evidence type="ECO:0000313" key="3">
    <source>
        <dbReference type="Proteomes" id="UP000663722"/>
    </source>
</evidence>
<dbReference type="EMBL" id="CP061800">
    <property type="protein sequence ID" value="QTA93211.1"/>
    <property type="molecule type" value="Genomic_DNA"/>
</dbReference>
<reference evidence="2" key="1">
    <citation type="journal article" date="2021" name="Microb. Physiol.">
        <title>Proteogenomic Insights into the Physiology of Marine, Sulfate-Reducing, Filamentous Desulfonema limicola and Desulfonema magnum.</title>
        <authorList>
            <person name="Schnaars V."/>
            <person name="Wohlbrand L."/>
            <person name="Scheve S."/>
            <person name="Hinrichs C."/>
            <person name="Reinhardt R."/>
            <person name="Rabus R."/>
        </authorList>
    </citation>
    <scope>NUCLEOTIDE SEQUENCE</scope>
    <source>
        <strain evidence="2">4be13</strain>
    </source>
</reference>
<name>A0A975BWT8_9BACT</name>
<keyword evidence="1" id="KW-0472">Membrane</keyword>
<dbReference type="AlphaFoldDB" id="A0A975BWT8"/>
<organism evidence="2 3">
    <name type="scientific">Desulfonema magnum</name>
    <dbReference type="NCBI Taxonomy" id="45655"/>
    <lineage>
        <taxon>Bacteria</taxon>
        <taxon>Pseudomonadati</taxon>
        <taxon>Thermodesulfobacteriota</taxon>
        <taxon>Desulfobacteria</taxon>
        <taxon>Desulfobacterales</taxon>
        <taxon>Desulfococcaceae</taxon>
        <taxon>Desulfonema</taxon>
    </lineage>
</organism>
<accession>A0A975BWT8</accession>
<feature type="transmembrane region" description="Helical" evidence="1">
    <location>
        <begin position="20"/>
        <end position="38"/>
    </location>
</feature>
<sequence length="83" mass="9445">MFFFRRLSVFDRPFVQRFDWCLFGLMFLLGCMGLVVLYSAVTAGSDAPRKLLVVRQVLWYGAGGVLLVFFFCVSTSCWSNGPM</sequence>
<feature type="transmembrane region" description="Helical" evidence="1">
    <location>
        <begin position="58"/>
        <end position="78"/>
    </location>
</feature>
<evidence type="ECO:0000256" key="1">
    <source>
        <dbReference type="SAM" id="Phobius"/>
    </source>
</evidence>
<dbReference type="Proteomes" id="UP000663722">
    <property type="component" value="Chromosome"/>
</dbReference>
<dbReference type="PROSITE" id="PS51257">
    <property type="entry name" value="PROKAR_LIPOPROTEIN"/>
    <property type="match status" value="1"/>
</dbReference>
<gene>
    <name evidence="2" type="ORF">dnm_093110</name>
</gene>
<evidence type="ECO:0000313" key="2">
    <source>
        <dbReference type="EMBL" id="QTA93211.1"/>
    </source>
</evidence>
<dbReference type="KEGG" id="dmm:dnm_093110"/>
<proteinExistence type="predicted"/>